<feature type="transmembrane region" description="Helical" evidence="1">
    <location>
        <begin position="12"/>
        <end position="30"/>
    </location>
</feature>
<protein>
    <submittedName>
        <fullName evidence="2">Uncharacterized protein</fullName>
    </submittedName>
</protein>
<dbReference type="EMBL" id="JBETME010000008">
    <property type="protein sequence ID" value="MES4992381.1"/>
    <property type="molecule type" value="Genomic_DNA"/>
</dbReference>
<evidence type="ECO:0000313" key="3">
    <source>
        <dbReference type="Proteomes" id="UP001438189"/>
    </source>
</evidence>
<comment type="caution">
    <text evidence="2">The sequence shown here is derived from an EMBL/GenBank/DDBJ whole genome shotgun (WGS) entry which is preliminary data.</text>
</comment>
<gene>
    <name evidence="2" type="ORF">ABVB70_18755</name>
</gene>
<sequence length="95" mass="10367">MHDRILHAHLMIHFGKALAGLAAIFIPVQLTLNNYANSHMTLWTVAFVILTLAWGSLGAISNVLGDTLLWKLAHNLPETAKADRPVGDVASRTRS</sequence>
<keyword evidence="1" id="KW-0812">Transmembrane</keyword>
<dbReference type="Proteomes" id="UP001438189">
    <property type="component" value="Unassembled WGS sequence"/>
</dbReference>
<feature type="transmembrane region" description="Helical" evidence="1">
    <location>
        <begin position="42"/>
        <end position="64"/>
    </location>
</feature>
<reference evidence="2 3" key="1">
    <citation type="submission" date="2024-06" db="EMBL/GenBank/DDBJ databases">
        <title>Genome sequencing of Agrobacterium spp. from tobacco in Serbia.</title>
        <authorList>
            <person name="Ilicic R.J."/>
            <person name="Studholme D.J."/>
            <person name="Jelusic A."/>
            <person name="Barac G."/>
            <person name="Bagi F."/>
            <person name="Popovic Milovanovic T."/>
        </authorList>
    </citation>
    <scope>NUCLEOTIDE SEQUENCE [LARGE SCALE GENOMIC DNA]</scope>
    <source>
        <strain evidence="2 3">DA1</strain>
    </source>
</reference>
<name>A0ABD5LQB7_AGRRD</name>
<evidence type="ECO:0000256" key="1">
    <source>
        <dbReference type="SAM" id="Phobius"/>
    </source>
</evidence>
<proteinExistence type="predicted"/>
<dbReference type="RefSeq" id="WP_353574342.1">
    <property type="nucleotide sequence ID" value="NZ_JBETME010000008.1"/>
</dbReference>
<accession>A0ABD5LQB7</accession>
<organism evidence="2 3">
    <name type="scientific">Agrobacterium radiobacter</name>
    <dbReference type="NCBI Taxonomy" id="362"/>
    <lineage>
        <taxon>Bacteria</taxon>
        <taxon>Pseudomonadati</taxon>
        <taxon>Pseudomonadota</taxon>
        <taxon>Alphaproteobacteria</taxon>
        <taxon>Hyphomicrobiales</taxon>
        <taxon>Rhizobiaceae</taxon>
        <taxon>Rhizobium/Agrobacterium group</taxon>
        <taxon>Agrobacterium</taxon>
        <taxon>Agrobacterium tumefaciens complex</taxon>
    </lineage>
</organism>
<keyword evidence="1" id="KW-0472">Membrane</keyword>
<dbReference type="AlphaFoldDB" id="A0ABD5LQB7"/>
<evidence type="ECO:0000313" key="2">
    <source>
        <dbReference type="EMBL" id="MES4992381.1"/>
    </source>
</evidence>
<keyword evidence="1" id="KW-1133">Transmembrane helix</keyword>